<protein>
    <submittedName>
        <fullName evidence="3">DUF4328 domain-containing protein</fullName>
    </submittedName>
</protein>
<dbReference type="Proteomes" id="UP001219605">
    <property type="component" value="Chromosome"/>
</dbReference>
<gene>
    <name evidence="3" type="ORF">PVK37_11150</name>
</gene>
<dbReference type="InterPro" id="IPR025565">
    <property type="entry name" value="DUF4328"/>
</dbReference>
<organism evidence="3 4">
    <name type="scientific">Micromonospora cathayae</name>
    <dbReference type="NCBI Taxonomy" id="3028804"/>
    <lineage>
        <taxon>Bacteria</taxon>
        <taxon>Bacillati</taxon>
        <taxon>Actinomycetota</taxon>
        <taxon>Actinomycetes</taxon>
        <taxon>Micromonosporales</taxon>
        <taxon>Micromonosporaceae</taxon>
        <taxon>Micromonospora</taxon>
    </lineage>
</organism>
<dbReference type="Pfam" id="PF14219">
    <property type="entry name" value="DUF4328"/>
    <property type="match status" value="1"/>
</dbReference>
<accession>A0ABY7ZVA0</accession>
<feature type="transmembrane region" description="Helical" evidence="1">
    <location>
        <begin position="135"/>
        <end position="153"/>
    </location>
</feature>
<feature type="transmembrane region" description="Helical" evidence="1">
    <location>
        <begin position="12"/>
        <end position="38"/>
    </location>
</feature>
<evidence type="ECO:0000256" key="1">
    <source>
        <dbReference type="SAM" id="Phobius"/>
    </source>
</evidence>
<dbReference type="EMBL" id="CP118615">
    <property type="protein sequence ID" value="WDZ86905.1"/>
    <property type="molecule type" value="Genomic_DNA"/>
</dbReference>
<keyword evidence="1" id="KW-1133">Transmembrane helix</keyword>
<evidence type="ECO:0000313" key="3">
    <source>
        <dbReference type="EMBL" id="WDZ86905.1"/>
    </source>
</evidence>
<proteinExistence type="predicted"/>
<keyword evidence="1" id="KW-0472">Membrane</keyword>
<keyword evidence="1" id="KW-0812">Transmembrane</keyword>
<feature type="transmembrane region" description="Helical" evidence="1">
    <location>
        <begin position="189"/>
        <end position="209"/>
    </location>
</feature>
<sequence length="236" mass="25214">MPVRPVRGVGLAASIAVGAVAVCSLLSLASTLVGRSLAERAAGTGDQDNLLVAALVEVATAVPFVVAYLAAIGLVIVWTYRARRNLDAFPGVLPGYSAGWAIAGWLVPFVNFVIPAQVMRDIAQSSLRRGGSGRLVALWWGSWLVFLVGGRWADRVSSREFDRLPESPTLRSEFYDYADHYTASFNRNLLPTLAGLVAGATLIVLIRRISAAQHARMRSGEPYGPVVPGMTVPSPE</sequence>
<name>A0ABY7ZVA0_9ACTN</name>
<evidence type="ECO:0000259" key="2">
    <source>
        <dbReference type="Pfam" id="PF14219"/>
    </source>
</evidence>
<reference evidence="3 4" key="1">
    <citation type="submission" date="2023-02" db="EMBL/GenBank/DDBJ databases">
        <authorList>
            <person name="Mo P."/>
        </authorList>
    </citation>
    <scope>NUCLEOTIDE SEQUENCE [LARGE SCALE GENOMIC DNA]</scope>
    <source>
        <strain evidence="3 4">HUAS 3</strain>
    </source>
</reference>
<evidence type="ECO:0000313" key="4">
    <source>
        <dbReference type="Proteomes" id="UP001219605"/>
    </source>
</evidence>
<feature type="transmembrane region" description="Helical" evidence="1">
    <location>
        <begin position="50"/>
        <end position="80"/>
    </location>
</feature>
<feature type="transmembrane region" description="Helical" evidence="1">
    <location>
        <begin position="92"/>
        <end position="114"/>
    </location>
</feature>
<feature type="domain" description="DUF4328" evidence="2">
    <location>
        <begin position="47"/>
        <end position="210"/>
    </location>
</feature>
<dbReference type="RefSeq" id="WP_275033779.1">
    <property type="nucleotide sequence ID" value="NZ_CP118615.1"/>
</dbReference>
<keyword evidence="4" id="KW-1185">Reference proteome</keyword>